<dbReference type="HAMAP" id="MF_00163">
    <property type="entry name" value="Pep_deformylase"/>
    <property type="match status" value="1"/>
</dbReference>
<evidence type="ECO:0000256" key="1">
    <source>
        <dbReference type="ARBA" id="ARBA00010759"/>
    </source>
</evidence>
<feature type="binding site" evidence="5">
    <location>
        <position position="130"/>
    </location>
    <ligand>
        <name>Fe cation</name>
        <dbReference type="ChEBI" id="CHEBI:24875"/>
    </ligand>
</feature>
<keyword evidence="4 5" id="KW-0648">Protein biosynthesis</keyword>
<dbReference type="PRINTS" id="PR01576">
    <property type="entry name" value="PDEFORMYLASE"/>
</dbReference>
<dbReference type="SUPFAM" id="SSF56420">
    <property type="entry name" value="Peptide deformylase"/>
    <property type="match status" value="1"/>
</dbReference>
<dbReference type="PANTHER" id="PTHR10458:SF22">
    <property type="entry name" value="PEPTIDE DEFORMYLASE"/>
    <property type="match status" value="1"/>
</dbReference>
<keyword evidence="6" id="KW-1133">Transmembrane helix</keyword>
<evidence type="ECO:0000313" key="8">
    <source>
        <dbReference type="Proteomes" id="UP000230078"/>
    </source>
</evidence>
<dbReference type="GO" id="GO:0046872">
    <property type="term" value="F:metal ion binding"/>
    <property type="evidence" value="ECO:0007669"/>
    <property type="project" value="UniProtKB-KW"/>
</dbReference>
<evidence type="ECO:0000256" key="2">
    <source>
        <dbReference type="ARBA" id="ARBA00022723"/>
    </source>
</evidence>
<dbReference type="InterPro" id="IPR023635">
    <property type="entry name" value="Peptide_deformylase"/>
</dbReference>
<sequence>MFLSIPAIQQSLHFYLIYANLRAVLVIYMILPLTKIPTPSLHEPSQALTKDEILSPKIQKLIQDMIPTMYREKGIGLAAPQVGVNVKLCVIGKEAIPEDFFPKDSTKDLVLINPTYKRTGKRVVQETEGCLSVPGKQGKVKRYRQVHVDALDEQGNPLSFEAGGYLAHVAQHETDHLNGIVYIDKAETIWEIE</sequence>
<feature type="binding site" evidence="5">
    <location>
        <position position="176"/>
    </location>
    <ligand>
        <name>Fe cation</name>
        <dbReference type="ChEBI" id="CHEBI:24875"/>
    </ligand>
</feature>
<dbReference type="PANTHER" id="PTHR10458">
    <property type="entry name" value="PEPTIDE DEFORMYLASE"/>
    <property type="match status" value="1"/>
</dbReference>
<comment type="function">
    <text evidence="5">Removes the formyl group from the N-terminal Met of newly synthesized proteins. Requires at least a dipeptide for an efficient rate of reaction. N-terminal L-methionine is a prerequisite for activity but the enzyme has broad specificity at other positions.</text>
</comment>
<name>A0A2M7V4G8_9BACT</name>
<dbReference type="InterPro" id="IPR036821">
    <property type="entry name" value="Peptide_deformylase_sf"/>
</dbReference>
<accession>A0A2M7V4G8</accession>
<dbReference type="Gene3D" id="3.90.45.10">
    <property type="entry name" value="Peptide deformylase"/>
    <property type="match status" value="1"/>
</dbReference>
<organism evidence="7 8">
    <name type="scientific">Candidatus Magasanikbacteria bacterium CG_4_10_14_0_2_um_filter_41_31</name>
    <dbReference type="NCBI Taxonomy" id="1974639"/>
    <lineage>
        <taxon>Bacteria</taxon>
        <taxon>Candidatus Magasanikiibacteriota</taxon>
    </lineage>
</organism>
<comment type="catalytic activity">
    <reaction evidence="5">
        <text>N-terminal N-formyl-L-methionyl-[peptide] + H2O = N-terminal L-methionyl-[peptide] + formate</text>
        <dbReference type="Rhea" id="RHEA:24420"/>
        <dbReference type="Rhea" id="RHEA-COMP:10639"/>
        <dbReference type="Rhea" id="RHEA-COMP:10640"/>
        <dbReference type="ChEBI" id="CHEBI:15377"/>
        <dbReference type="ChEBI" id="CHEBI:15740"/>
        <dbReference type="ChEBI" id="CHEBI:49298"/>
        <dbReference type="ChEBI" id="CHEBI:64731"/>
        <dbReference type="EC" id="3.5.1.88"/>
    </reaction>
</comment>
<protein>
    <recommendedName>
        <fullName evidence="5">Peptide deformylase</fullName>
        <shortName evidence="5">PDF</shortName>
        <ecNumber evidence="5">3.5.1.88</ecNumber>
    </recommendedName>
    <alternativeName>
        <fullName evidence="5">Polypeptide deformylase</fullName>
    </alternativeName>
</protein>
<comment type="cofactor">
    <cofactor evidence="5">
        <name>Fe(2+)</name>
        <dbReference type="ChEBI" id="CHEBI:29033"/>
    </cofactor>
    <text evidence="5">Binds 1 Fe(2+) ion.</text>
</comment>
<dbReference type="AlphaFoldDB" id="A0A2M7V4G8"/>
<evidence type="ECO:0000256" key="4">
    <source>
        <dbReference type="ARBA" id="ARBA00022917"/>
    </source>
</evidence>
<dbReference type="GO" id="GO:0042586">
    <property type="term" value="F:peptide deformylase activity"/>
    <property type="evidence" value="ECO:0007669"/>
    <property type="project" value="UniProtKB-UniRule"/>
</dbReference>
<proteinExistence type="inferred from homology"/>
<dbReference type="GO" id="GO:0006412">
    <property type="term" value="P:translation"/>
    <property type="evidence" value="ECO:0007669"/>
    <property type="project" value="UniProtKB-UniRule"/>
</dbReference>
<dbReference type="NCBIfam" id="TIGR00079">
    <property type="entry name" value="pept_deformyl"/>
    <property type="match status" value="1"/>
</dbReference>
<keyword evidence="3 5" id="KW-0378">Hydrolase</keyword>
<dbReference type="NCBIfam" id="NF001159">
    <property type="entry name" value="PRK00150.1-3"/>
    <property type="match status" value="1"/>
</dbReference>
<feature type="transmembrane region" description="Helical" evidence="6">
    <location>
        <begin position="12"/>
        <end position="31"/>
    </location>
</feature>
<reference evidence="8" key="1">
    <citation type="submission" date="2017-09" db="EMBL/GenBank/DDBJ databases">
        <title>Depth-based differentiation of microbial function through sediment-hosted aquifers and enrichment of novel symbionts in the deep terrestrial subsurface.</title>
        <authorList>
            <person name="Probst A.J."/>
            <person name="Ladd B."/>
            <person name="Jarett J.K."/>
            <person name="Geller-Mcgrath D.E."/>
            <person name="Sieber C.M.K."/>
            <person name="Emerson J.B."/>
            <person name="Anantharaman K."/>
            <person name="Thomas B.C."/>
            <person name="Malmstrom R."/>
            <person name="Stieglmeier M."/>
            <person name="Klingl A."/>
            <person name="Woyke T."/>
            <person name="Ryan C.M."/>
            <person name="Banfield J.F."/>
        </authorList>
    </citation>
    <scope>NUCLEOTIDE SEQUENCE [LARGE SCALE GENOMIC DNA]</scope>
</reference>
<comment type="caution">
    <text evidence="7">The sequence shown here is derived from an EMBL/GenBank/DDBJ whole genome shotgun (WGS) entry which is preliminary data.</text>
</comment>
<gene>
    <name evidence="5 7" type="primary">def</name>
    <name evidence="7" type="ORF">COX83_02060</name>
</gene>
<feature type="active site" evidence="5">
    <location>
        <position position="173"/>
    </location>
</feature>
<dbReference type="Pfam" id="PF01327">
    <property type="entry name" value="Pep_deformylase"/>
    <property type="match status" value="1"/>
</dbReference>
<dbReference type="EMBL" id="PFPI01000026">
    <property type="protein sequence ID" value="PIZ93414.1"/>
    <property type="molecule type" value="Genomic_DNA"/>
</dbReference>
<evidence type="ECO:0000256" key="5">
    <source>
        <dbReference type="HAMAP-Rule" id="MF_00163"/>
    </source>
</evidence>
<evidence type="ECO:0000256" key="6">
    <source>
        <dbReference type="SAM" id="Phobius"/>
    </source>
</evidence>
<keyword evidence="6" id="KW-0472">Membrane</keyword>
<dbReference type="Proteomes" id="UP000230078">
    <property type="component" value="Unassembled WGS sequence"/>
</dbReference>
<evidence type="ECO:0000313" key="7">
    <source>
        <dbReference type="EMBL" id="PIZ93414.1"/>
    </source>
</evidence>
<keyword evidence="2 5" id="KW-0479">Metal-binding</keyword>
<dbReference type="EC" id="3.5.1.88" evidence="5"/>
<keyword evidence="6" id="KW-0812">Transmembrane</keyword>
<keyword evidence="5" id="KW-0408">Iron</keyword>
<dbReference type="PIRSF" id="PIRSF004749">
    <property type="entry name" value="Pep_def"/>
    <property type="match status" value="1"/>
</dbReference>
<dbReference type="CDD" id="cd00487">
    <property type="entry name" value="Pep_deformylase"/>
    <property type="match status" value="1"/>
</dbReference>
<comment type="similarity">
    <text evidence="1 5">Belongs to the polypeptide deformylase family.</text>
</comment>
<dbReference type="FunFam" id="3.90.45.10:FF:000003">
    <property type="entry name" value="Peptide deformylase"/>
    <property type="match status" value="1"/>
</dbReference>
<evidence type="ECO:0000256" key="3">
    <source>
        <dbReference type="ARBA" id="ARBA00022801"/>
    </source>
</evidence>
<feature type="binding site" evidence="5">
    <location>
        <position position="172"/>
    </location>
    <ligand>
        <name>Fe cation</name>
        <dbReference type="ChEBI" id="CHEBI:24875"/>
    </ligand>
</feature>